<proteinExistence type="predicted"/>
<evidence type="ECO:0000313" key="1">
    <source>
        <dbReference type="EMBL" id="CZT01920.1"/>
    </source>
</evidence>
<protein>
    <recommendedName>
        <fullName evidence="3">Heterokaryon incompatibility domain-containing protein</fullName>
    </recommendedName>
</protein>
<gene>
    <name evidence="1" type="ORF">RCO7_05419</name>
</gene>
<evidence type="ECO:0008006" key="3">
    <source>
        <dbReference type="Google" id="ProtNLM"/>
    </source>
</evidence>
<dbReference type="InParanoid" id="A0A1E1KXS8"/>
<organism evidence="1 2">
    <name type="scientific">Rhynchosporium graminicola</name>
    <dbReference type="NCBI Taxonomy" id="2792576"/>
    <lineage>
        <taxon>Eukaryota</taxon>
        <taxon>Fungi</taxon>
        <taxon>Dikarya</taxon>
        <taxon>Ascomycota</taxon>
        <taxon>Pezizomycotina</taxon>
        <taxon>Leotiomycetes</taxon>
        <taxon>Helotiales</taxon>
        <taxon>Ploettnerulaceae</taxon>
        <taxon>Rhynchosporium</taxon>
    </lineage>
</organism>
<name>A0A1E1KXS8_9HELO</name>
<reference evidence="2" key="1">
    <citation type="submission" date="2016-03" db="EMBL/GenBank/DDBJ databases">
        <authorList>
            <person name="Ploux O."/>
        </authorList>
    </citation>
    <scope>NUCLEOTIDE SEQUENCE [LARGE SCALE GENOMIC DNA]</scope>
    <source>
        <strain evidence="2">UK7</strain>
    </source>
</reference>
<sequence length="267" mass="29966">MNNQMWYSISKNAPGILDVITLYRDFQSTVPQDKGFALINLATDMDSMDSTQDYTKGLAQTWLEFAVAVAKKSVGLDITCAAEPVAADGLIVPSWCPDWSTPTTVSNMIRRIYVPDHFDENHAPYRWTNPRFSFNGSILDCAGIILDTVRHIGPFDPSETMLGEQPIWKDWMEMAAGALQTDEDAALLILEQTFQARFWGMLSGSSEGGIDELRTRVPGWSGEQDALTENKDRDVYVVVTNGRCSLLKMGSWDLLRIMLRGVRRLLF</sequence>
<evidence type="ECO:0000313" key="2">
    <source>
        <dbReference type="Proteomes" id="UP000178129"/>
    </source>
</evidence>
<dbReference type="EMBL" id="FJUW01000023">
    <property type="protein sequence ID" value="CZT01920.1"/>
    <property type="molecule type" value="Genomic_DNA"/>
</dbReference>
<dbReference type="AlphaFoldDB" id="A0A1E1KXS8"/>
<accession>A0A1E1KXS8</accession>
<dbReference type="STRING" id="914237.A0A1E1KXS8"/>
<comment type="caution">
    <text evidence="1">The sequence shown here is derived from an EMBL/GenBank/DDBJ whole genome shotgun (WGS) entry which is preliminary data.</text>
</comment>
<keyword evidence="2" id="KW-1185">Reference proteome</keyword>
<dbReference type="Proteomes" id="UP000178129">
    <property type="component" value="Unassembled WGS sequence"/>
</dbReference>